<dbReference type="SUPFAM" id="SSF50494">
    <property type="entry name" value="Trypsin-like serine proteases"/>
    <property type="match status" value="1"/>
</dbReference>
<keyword evidence="7" id="KW-1185">Reference proteome</keyword>
<evidence type="ECO:0000313" key="6">
    <source>
        <dbReference type="EMBL" id="KAJ8892635.1"/>
    </source>
</evidence>
<name>A0ABQ9I7I5_9NEOP</name>
<dbReference type="InterPro" id="IPR043504">
    <property type="entry name" value="Peptidase_S1_PA_chymotrypsin"/>
</dbReference>
<keyword evidence="2" id="KW-0378">Hydrolase</keyword>
<gene>
    <name evidence="6" type="ORF">PR048_005216</name>
</gene>
<protein>
    <recommendedName>
        <fullName evidence="5">Peptidase S1 domain-containing protein</fullName>
    </recommendedName>
</protein>
<comment type="caution">
    <text evidence="6">The sequence shown here is derived from an EMBL/GenBank/DDBJ whole genome shotgun (WGS) entry which is preliminary data.</text>
</comment>
<dbReference type="Proteomes" id="UP001159363">
    <property type="component" value="Chromosome 2"/>
</dbReference>
<dbReference type="PROSITE" id="PS00134">
    <property type="entry name" value="TRYPSIN_HIS"/>
    <property type="match status" value="1"/>
</dbReference>
<evidence type="ECO:0000256" key="2">
    <source>
        <dbReference type="ARBA" id="ARBA00022801"/>
    </source>
</evidence>
<keyword evidence="1" id="KW-0645">Protease</keyword>
<dbReference type="Gene3D" id="2.40.10.10">
    <property type="entry name" value="Trypsin-like serine proteases"/>
    <property type="match status" value="1"/>
</dbReference>
<dbReference type="EMBL" id="JARBHB010000002">
    <property type="protein sequence ID" value="KAJ8892635.1"/>
    <property type="molecule type" value="Genomic_DNA"/>
</dbReference>
<dbReference type="InterPro" id="IPR009003">
    <property type="entry name" value="Peptidase_S1_PA"/>
</dbReference>
<dbReference type="InterPro" id="IPR001254">
    <property type="entry name" value="Trypsin_dom"/>
</dbReference>
<evidence type="ECO:0000256" key="4">
    <source>
        <dbReference type="ARBA" id="ARBA00023157"/>
    </source>
</evidence>
<keyword evidence="4" id="KW-1015">Disulfide bond</keyword>
<keyword evidence="3" id="KW-0720">Serine protease</keyword>
<dbReference type="Pfam" id="PF00089">
    <property type="entry name" value="Trypsin"/>
    <property type="match status" value="1"/>
</dbReference>
<dbReference type="SMART" id="SM00020">
    <property type="entry name" value="Tryp_SPc"/>
    <property type="match status" value="1"/>
</dbReference>
<dbReference type="InterPro" id="IPR018114">
    <property type="entry name" value="TRYPSIN_HIS"/>
</dbReference>
<evidence type="ECO:0000259" key="5">
    <source>
        <dbReference type="PROSITE" id="PS50240"/>
    </source>
</evidence>
<organism evidence="6 7">
    <name type="scientific">Dryococelus australis</name>
    <dbReference type="NCBI Taxonomy" id="614101"/>
    <lineage>
        <taxon>Eukaryota</taxon>
        <taxon>Metazoa</taxon>
        <taxon>Ecdysozoa</taxon>
        <taxon>Arthropoda</taxon>
        <taxon>Hexapoda</taxon>
        <taxon>Insecta</taxon>
        <taxon>Pterygota</taxon>
        <taxon>Neoptera</taxon>
        <taxon>Polyneoptera</taxon>
        <taxon>Phasmatodea</taxon>
        <taxon>Verophasmatodea</taxon>
        <taxon>Anareolatae</taxon>
        <taxon>Phasmatidae</taxon>
        <taxon>Eurycanthinae</taxon>
        <taxon>Dryococelus</taxon>
    </lineage>
</organism>
<dbReference type="InterPro" id="IPR050430">
    <property type="entry name" value="Peptidase_S1"/>
</dbReference>
<feature type="domain" description="Peptidase S1" evidence="5">
    <location>
        <begin position="87"/>
        <end position="383"/>
    </location>
</feature>
<proteinExistence type="predicted"/>
<accession>A0ABQ9I7I5</accession>
<evidence type="ECO:0000313" key="7">
    <source>
        <dbReference type="Proteomes" id="UP001159363"/>
    </source>
</evidence>
<evidence type="ECO:0000256" key="1">
    <source>
        <dbReference type="ARBA" id="ARBA00022670"/>
    </source>
</evidence>
<reference evidence="6 7" key="1">
    <citation type="submission" date="2023-02" db="EMBL/GenBank/DDBJ databases">
        <title>LHISI_Scaffold_Assembly.</title>
        <authorList>
            <person name="Stuart O.P."/>
            <person name="Cleave R."/>
            <person name="Magrath M.J.L."/>
            <person name="Mikheyev A.S."/>
        </authorList>
    </citation>
    <scope>NUCLEOTIDE SEQUENCE [LARGE SCALE GENOMIC DNA]</scope>
    <source>
        <strain evidence="6">Daus_M_001</strain>
        <tissue evidence="6">Leg muscle</tissue>
    </source>
</reference>
<sequence>MPGDDGHLRVPAGRPVTRGTLVAQWLERSQVGPQWLSGYNYIKWGRSGLEDRTIASGVAVPQWIEICQMEPQWPKDAPVYPAISTRIVNGVPASSGMLPYQAALFLDGRNFCGGSLISNSWILTAAHCTQKIRLRCKDADDNRDDITFMVAAVKLSLSADLAAAIDMGVCKRYDYLELQQAPTMLRHWLMNNLDFVFNCTASRQQPPCFQFCRRACEKDSSYIPFSMPTSILTLGENSIAESTLASAKCSQYTKMDSVYEKLPLTSTIMEPRPASSLSSRRLCRFCDRYLTYGQNVNWHERKVCTKSVFHTCDDQLGSMVLDCRGVALFSKKFKLCIDQQRSMGLFMDHTCEGSGWHKSETNFHKYCLSAFRRLVSYNHVASR</sequence>
<dbReference type="PROSITE" id="PS50240">
    <property type="entry name" value="TRYPSIN_DOM"/>
    <property type="match status" value="1"/>
</dbReference>
<evidence type="ECO:0000256" key="3">
    <source>
        <dbReference type="ARBA" id="ARBA00022825"/>
    </source>
</evidence>
<dbReference type="PANTHER" id="PTHR24276">
    <property type="entry name" value="POLYSERASE-RELATED"/>
    <property type="match status" value="1"/>
</dbReference>
<dbReference type="PANTHER" id="PTHR24276:SF91">
    <property type="entry name" value="AT26814P-RELATED"/>
    <property type="match status" value="1"/>
</dbReference>